<feature type="compositionally biased region" description="Basic and acidic residues" evidence="1">
    <location>
        <begin position="13"/>
        <end position="22"/>
    </location>
</feature>
<feature type="compositionally biased region" description="Polar residues" evidence="1">
    <location>
        <begin position="1"/>
        <end position="11"/>
    </location>
</feature>
<feature type="region of interest" description="Disordered" evidence="1">
    <location>
        <begin position="1"/>
        <end position="22"/>
    </location>
</feature>
<proteinExistence type="predicted"/>
<gene>
    <name evidence="2" type="ORF">CN689_26990</name>
</gene>
<reference evidence="2 3" key="1">
    <citation type="submission" date="2017-09" db="EMBL/GenBank/DDBJ databases">
        <title>Large-scale bioinformatics analysis of Bacillus genomes uncovers conserved roles of natural products in bacterial physiology.</title>
        <authorList>
            <consortium name="Agbiome Team Llc"/>
            <person name="Bleich R.M."/>
            <person name="Kirk G.J."/>
            <person name="Santa Maria K.C."/>
            <person name="Allen S.E."/>
            <person name="Farag S."/>
            <person name="Shank E.A."/>
            <person name="Bowers A."/>
        </authorList>
    </citation>
    <scope>NUCLEOTIDE SEQUENCE [LARGE SCALE GENOMIC DNA]</scope>
    <source>
        <strain evidence="2 3">AFS003229</strain>
    </source>
</reference>
<name>A0AAX0RWA3_9BACI</name>
<dbReference type="AlphaFoldDB" id="A0AAX0RWA3"/>
<evidence type="ECO:0000256" key="1">
    <source>
        <dbReference type="SAM" id="MobiDB-lite"/>
    </source>
</evidence>
<accession>A0AAX0RWA3</accession>
<dbReference type="EMBL" id="NUEQ01000127">
    <property type="protein sequence ID" value="PEJ24658.1"/>
    <property type="molecule type" value="Genomic_DNA"/>
</dbReference>
<evidence type="ECO:0000313" key="2">
    <source>
        <dbReference type="EMBL" id="PEJ24658.1"/>
    </source>
</evidence>
<dbReference type="Proteomes" id="UP000220106">
    <property type="component" value="Unassembled WGS sequence"/>
</dbReference>
<protein>
    <submittedName>
        <fullName evidence="2">Uncharacterized protein</fullName>
    </submittedName>
</protein>
<sequence length="77" mass="8888">MIYPQSFNNPEKVQPRRDTYDKNADVQQTVSTVTIQISPIFIPIIGILNGFTLGELVRKYVLYRVIHDQLFCTTVTE</sequence>
<comment type="caution">
    <text evidence="2">The sequence shown here is derived from an EMBL/GenBank/DDBJ whole genome shotgun (WGS) entry which is preliminary data.</text>
</comment>
<dbReference type="RefSeq" id="WP_098178073.1">
    <property type="nucleotide sequence ID" value="NZ_JBLOIZ010000021.1"/>
</dbReference>
<organism evidence="2 3">
    <name type="scientific">Peribacillus butanolivorans</name>
    <dbReference type="NCBI Taxonomy" id="421767"/>
    <lineage>
        <taxon>Bacteria</taxon>
        <taxon>Bacillati</taxon>
        <taxon>Bacillota</taxon>
        <taxon>Bacilli</taxon>
        <taxon>Bacillales</taxon>
        <taxon>Bacillaceae</taxon>
        <taxon>Peribacillus</taxon>
    </lineage>
</organism>
<evidence type="ECO:0000313" key="3">
    <source>
        <dbReference type="Proteomes" id="UP000220106"/>
    </source>
</evidence>